<dbReference type="OrthoDB" id="9813621at2"/>
<keyword evidence="1" id="KW-0812">Transmembrane</keyword>
<evidence type="ECO:0000256" key="1">
    <source>
        <dbReference type="SAM" id="Phobius"/>
    </source>
</evidence>
<proteinExistence type="predicted"/>
<dbReference type="RefSeq" id="WP_135964557.1">
    <property type="nucleotide sequence ID" value="NZ_SRXT01000005.1"/>
</dbReference>
<feature type="transmembrane region" description="Helical" evidence="1">
    <location>
        <begin position="69"/>
        <end position="89"/>
    </location>
</feature>
<dbReference type="AlphaFoldDB" id="A0A4S1X9T6"/>
<name>A0A4S1X9T6_9SPHN</name>
<reference evidence="2 3" key="1">
    <citation type="submission" date="2019-04" db="EMBL/GenBank/DDBJ databases">
        <title>Sphingomonas psychrotolerans sp. nov., isolated from soil in the Tianshan Mountains, Xinjiang, China.</title>
        <authorList>
            <person name="Luo Y."/>
            <person name="Sheng H."/>
        </authorList>
    </citation>
    <scope>NUCLEOTIDE SEQUENCE [LARGE SCALE GENOMIC DNA]</scope>
    <source>
        <strain evidence="2 3">ZFGT-11</strain>
    </source>
</reference>
<dbReference type="Proteomes" id="UP000306147">
    <property type="component" value="Unassembled WGS sequence"/>
</dbReference>
<feature type="transmembrane region" description="Helical" evidence="1">
    <location>
        <begin position="12"/>
        <end position="33"/>
    </location>
</feature>
<protein>
    <submittedName>
        <fullName evidence="2">Uncharacterized protein</fullName>
    </submittedName>
</protein>
<gene>
    <name evidence="2" type="ORF">E5A73_14575</name>
</gene>
<keyword evidence="3" id="KW-1185">Reference proteome</keyword>
<evidence type="ECO:0000313" key="3">
    <source>
        <dbReference type="Proteomes" id="UP000306147"/>
    </source>
</evidence>
<accession>A0A4S1X9T6</accession>
<keyword evidence="1" id="KW-0472">Membrane</keyword>
<evidence type="ECO:0000313" key="2">
    <source>
        <dbReference type="EMBL" id="TGX52851.1"/>
    </source>
</evidence>
<sequence>MASGNWSYRAGAALALFNALVIGWMNLAVGIAGDEDNPVNLSFFMLVVVAAVGAFAAQSSPRGLARTMFSVAAIQLMLGAIVATGPVAALEPQGAAGLFALNGFFALSWLASGALFVRAERAPVA</sequence>
<organism evidence="2 3">
    <name type="scientific">Sphingomonas gei</name>
    <dbReference type="NCBI Taxonomy" id="1395960"/>
    <lineage>
        <taxon>Bacteria</taxon>
        <taxon>Pseudomonadati</taxon>
        <taxon>Pseudomonadota</taxon>
        <taxon>Alphaproteobacteria</taxon>
        <taxon>Sphingomonadales</taxon>
        <taxon>Sphingomonadaceae</taxon>
        <taxon>Sphingomonas</taxon>
    </lineage>
</organism>
<comment type="caution">
    <text evidence="2">The sequence shown here is derived from an EMBL/GenBank/DDBJ whole genome shotgun (WGS) entry which is preliminary data.</text>
</comment>
<feature type="transmembrane region" description="Helical" evidence="1">
    <location>
        <begin position="95"/>
        <end position="117"/>
    </location>
</feature>
<dbReference type="EMBL" id="SRXT01000005">
    <property type="protein sequence ID" value="TGX52851.1"/>
    <property type="molecule type" value="Genomic_DNA"/>
</dbReference>
<keyword evidence="1" id="KW-1133">Transmembrane helix</keyword>
<feature type="transmembrane region" description="Helical" evidence="1">
    <location>
        <begin position="39"/>
        <end position="57"/>
    </location>
</feature>